<comment type="caution">
    <text evidence="1">The sequence shown here is derived from an EMBL/GenBank/DDBJ whole genome shotgun (WGS) entry which is preliminary data.</text>
</comment>
<evidence type="ECO:0000313" key="1">
    <source>
        <dbReference type="EMBL" id="CAA3018854.1"/>
    </source>
</evidence>
<organism evidence="1 2">
    <name type="scientific">Olea europaea subsp. europaea</name>
    <dbReference type="NCBI Taxonomy" id="158383"/>
    <lineage>
        <taxon>Eukaryota</taxon>
        <taxon>Viridiplantae</taxon>
        <taxon>Streptophyta</taxon>
        <taxon>Embryophyta</taxon>
        <taxon>Tracheophyta</taxon>
        <taxon>Spermatophyta</taxon>
        <taxon>Magnoliopsida</taxon>
        <taxon>eudicotyledons</taxon>
        <taxon>Gunneridae</taxon>
        <taxon>Pentapetalae</taxon>
        <taxon>asterids</taxon>
        <taxon>lamiids</taxon>
        <taxon>Lamiales</taxon>
        <taxon>Oleaceae</taxon>
        <taxon>Oleeae</taxon>
        <taxon>Olea</taxon>
    </lineage>
</organism>
<dbReference type="Proteomes" id="UP000594638">
    <property type="component" value="Unassembled WGS sequence"/>
</dbReference>
<dbReference type="AlphaFoldDB" id="A0A8S0UMG1"/>
<protein>
    <submittedName>
        <fullName evidence="1">Uncharacterized protein</fullName>
    </submittedName>
</protein>
<dbReference type="Gramene" id="OE9A105328T1">
    <property type="protein sequence ID" value="OE9A105328C1"/>
    <property type="gene ID" value="OE9A105328"/>
</dbReference>
<keyword evidence="2" id="KW-1185">Reference proteome</keyword>
<sequence>MGVVCLAAFLGKGLPQVELHTTGSLFVPSLQHFSWKGLVSKAAISDMRLMAMHPCGILVTVGPPTSNVKVIEKLLKAKLTKPLVEMTDMNKKWVTSRRGASTRRGGMAAHAGSTGIFKTVE</sequence>
<proteinExistence type="predicted"/>
<accession>A0A8S0UMG1</accession>
<name>A0A8S0UMG1_OLEEU</name>
<gene>
    <name evidence="1" type="ORF">OLEA9_A105328</name>
</gene>
<dbReference type="EMBL" id="CACTIH010007951">
    <property type="protein sequence ID" value="CAA3018854.1"/>
    <property type="molecule type" value="Genomic_DNA"/>
</dbReference>
<evidence type="ECO:0000313" key="2">
    <source>
        <dbReference type="Proteomes" id="UP000594638"/>
    </source>
</evidence>
<reference evidence="1 2" key="1">
    <citation type="submission" date="2019-12" db="EMBL/GenBank/DDBJ databases">
        <authorList>
            <person name="Alioto T."/>
            <person name="Alioto T."/>
            <person name="Gomez Garrido J."/>
        </authorList>
    </citation>
    <scope>NUCLEOTIDE SEQUENCE [LARGE SCALE GENOMIC DNA]</scope>
</reference>